<feature type="non-terminal residue" evidence="1">
    <location>
        <position position="36"/>
    </location>
</feature>
<comment type="caution">
    <text evidence="1">The sequence shown here is derived from an EMBL/GenBank/DDBJ whole genome shotgun (WGS) entry which is preliminary data.</text>
</comment>
<dbReference type="AlphaFoldDB" id="X0YDC2"/>
<dbReference type="EMBL" id="BARS01059614">
    <property type="protein sequence ID" value="GAG46718.1"/>
    <property type="molecule type" value="Genomic_DNA"/>
</dbReference>
<sequence>MWEIPAERIEIEGKDLPRAISKKYRVSLHKKANLTK</sequence>
<protein>
    <submittedName>
        <fullName evidence="1">Uncharacterized protein</fullName>
    </submittedName>
</protein>
<name>X0YDC2_9ZZZZ</name>
<organism evidence="1">
    <name type="scientific">marine sediment metagenome</name>
    <dbReference type="NCBI Taxonomy" id="412755"/>
    <lineage>
        <taxon>unclassified sequences</taxon>
        <taxon>metagenomes</taxon>
        <taxon>ecological metagenomes</taxon>
    </lineage>
</organism>
<proteinExistence type="predicted"/>
<gene>
    <name evidence="1" type="ORF">S01H1_86229</name>
</gene>
<accession>X0YDC2</accession>
<reference evidence="1" key="1">
    <citation type="journal article" date="2014" name="Front. Microbiol.">
        <title>High frequency of phylogenetically diverse reductive dehalogenase-homologous genes in deep subseafloor sedimentary metagenomes.</title>
        <authorList>
            <person name="Kawai M."/>
            <person name="Futagami T."/>
            <person name="Toyoda A."/>
            <person name="Takaki Y."/>
            <person name="Nishi S."/>
            <person name="Hori S."/>
            <person name="Arai W."/>
            <person name="Tsubouchi T."/>
            <person name="Morono Y."/>
            <person name="Uchiyama I."/>
            <person name="Ito T."/>
            <person name="Fujiyama A."/>
            <person name="Inagaki F."/>
            <person name="Takami H."/>
        </authorList>
    </citation>
    <scope>NUCLEOTIDE SEQUENCE</scope>
    <source>
        <strain evidence="1">Expedition CK06-06</strain>
    </source>
</reference>
<evidence type="ECO:0000313" key="1">
    <source>
        <dbReference type="EMBL" id="GAG46718.1"/>
    </source>
</evidence>